<name>A0A1E5HBT0_9ENTE</name>
<dbReference type="RefSeq" id="WP_069640163.1">
    <property type="nucleotide sequence ID" value="NZ_JAFBEZ010000026.1"/>
</dbReference>
<feature type="domain" description="WxL Interacting Protein peptidoglycan binding" evidence="3">
    <location>
        <begin position="36"/>
        <end position="154"/>
    </location>
</feature>
<evidence type="ECO:0000256" key="2">
    <source>
        <dbReference type="SAM" id="Phobius"/>
    </source>
</evidence>
<comment type="caution">
    <text evidence="5">The sequence shown here is derived from an EMBL/GenBank/DDBJ whole genome shotgun (WGS) entry which is preliminary data.</text>
</comment>
<keyword evidence="6" id="KW-1185">Reference proteome</keyword>
<keyword evidence="2" id="KW-0812">Transmembrane</keyword>
<dbReference type="Pfam" id="PF11797">
    <property type="entry name" value="WxLIP_HBD"/>
    <property type="match status" value="1"/>
</dbReference>
<gene>
    <name evidence="5" type="ORF">BCR24_15630</name>
</gene>
<dbReference type="InterPro" id="IPR010317">
    <property type="entry name" value="WxLIP_PGBD"/>
</dbReference>
<reference evidence="6" key="1">
    <citation type="submission" date="2016-09" db="EMBL/GenBank/DDBJ databases">
        <authorList>
            <person name="Gulvik C.A."/>
        </authorList>
    </citation>
    <scope>NUCLEOTIDE SEQUENCE [LARGE SCALE GENOMIC DNA]</scope>
    <source>
        <strain evidence="6">LMG 26676</strain>
    </source>
</reference>
<feature type="transmembrane region" description="Helical" evidence="2">
    <location>
        <begin position="7"/>
        <end position="27"/>
    </location>
</feature>
<sequence length="399" mass="45439">MINKRKTLHLVILVIVFFILSLSFMFIGTEIGLAVSVKPILPENQHDPEVTYYDLRMNPGQEQALQLELTNTSNRQQKVTMQINDATTNEIGDIDYSDRSKIVSRDKSLETSLKDIATVESELTIPANKSMTATVHLKMPKQRFDGMILGGIKVVSAEKSIEPREAVPEEKKTYIVAVKLTETDVPVVAKLNLLGVVSETNLGKKAIKATIQNDQAINVEDIEYIAKIYKKNSDKIIHQAKVTGYRMAPNSSFTFHIAEEKQVFQDGTYQIHLTAKSKATNQEWEWDKEFKITKNEEKKTTNTAIGSDKSNLMLYITICVMTLSALLIFLLVLLISRKRKEKRYVEALYQKKKKRGRTNKASQQVQRPRNNKLVSTRKKRPISSEKPRRPKKTIKIDSD</sequence>
<dbReference type="Proteomes" id="UP000094469">
    <property type="component" value="Unassembled WGS sequence"/>
</dbReference>
<dbReference type="EMBL" id="MIKC01000018">
    <property type="protein sequence ID" value="OEG22412.1"/>
    <property type="molecule type" value="Genomic_DNA"/>
</dbReference>
<evidence type="ECO:0000313" key="6">
    <source>
        <dbReference type="Proteomes" id="UP000094469"/>
    </source>
</evidence>
<protein>
    <submittedName>
        <fullName evidence="5">Uncharacterized protein</fullName>
    </submittedName>
</protein>
<keyword evidence="2" id="KW-0472">Membrane</keyword>
<keyword evidence="2" id="KW-1133">Transmembrane helix</keyword>
<evidence type="ECO:0000256" key="1">
    <source>
        <dbReference type="SAM" id="MobiDB-lite"/>
    </source>
</evidence>
<feature type="compositionally biased region" description="Polar residues" evidence="1">
    <location>
        <begin position="359"/>
        <end position="374"/>
    </location>
</feature>
<feature type="transmembrane region" description="Helical" evidence="2">
    <location>
        <begin position="312"/>
        <end position="335"/>
    </location>
</feature>
<dbReference type="Pfam" id="PF06030">
    <property type="entry name" value="WxLIP_PGBD"/>
    <property type="match status" value="1"/>
</dbReference>
<feature type="domain" description="WxL Interacting Protein host binding" evidence="4">
    <location>
        <begin position="173"/>
        <end position="300"/>
    </location>
</feature>
<evidence type="ECO:0000259" key="3">
    <source>
        <dbReference type="Pfam" id="PF06030"/>
    </source>
</evidence>
<dbReference type="AlphaFoldDB" id="A0A1E5HBT0"/>
<dbReference type="STRING" id="1131292.BCR24_15630"/>
<evidence type="ECO:0000259" key="4">
    <source>
        <dbReference type="Pfam" id="PF11797"/>
    </source>
</evidence>
<organism evidence="5 6">
    <name type="scientific">Enterococcus ureilyticus</name>
    <dbReference type="NCBI Taxonomy" id="1131292"/>
    <lineage>
        <taxon>Bacteria</taxon>
        <taxon>Bacillati</taxon>
        <taxon>Bacillota</taxon>
        <taxon>Bacilli</taxon>
        <taxon>Lactobacillales</taxon>
        <taxon>Enterococcaceae</taxon>
        <taxon>Enterococcus</taxon>
    </lineage>
</organism>
<dbReference type="OrthoDB" id="2148359at2"/>
<accession>A0A1E5HBT0</accession>
<dbReference type="InterPro" id="IPR021759">
    <property type="entry name" value="WxLIP_HBD"/>
</dbReference>
<proteinExistence type="predicted"/>
<feature type="region of interest" description="Disordered" evidence="1">
    <location>
        <begin position="352"/>
        <end position="399"/>
    </location>
</feature>
<evidence type="ECO:0000313" key="5">
    <source>
        <dbReference type="EMBL" id="OEG22412.1"/>
    </source>
</evidence>